<organism evidence="1 2">
    <name type="scientific">Gossypium davidsonii</name>
    <name type="common">Davidson's cotton</name>
    <name type="synonym">Gossypium klotzschianum subsp. davidsonii</name>
    <dbReference type="NCBI Taxonomy" id="34287"/>
    <lineage>
        <taxon>Eukaryota</taxon>
        <taxon>Viridiplantae</taxon>
        <taxon>Streptophyta</taxon>
        <taxon>Embryophyta</taxon>
        <taxon>Tracheophyta</taxon>
        <taxon>Spermatophyta</taxon>
        <taxon>Magnoliopsida</taxon>
        <taxon>eudicotyledons</taxon>
        <taxon>Gunneridae</taxon>
        <taxon>Pentapetalae</taxon>
        <taxon>rosids</taxon>
        <taxon>malvids</taxon>
        <taxon>Malvales</taxon>
        <taxon>Malvaceae</taxon>
        <taxon>Malvoideae</taxon>
        <taxon>Gossypium</taxon>
    </lineage>
</organism>
<sequence>MLRSYWSTMLLSRCTRRIKCCGNLDSDNRFLRHLRCSIKSTKLTYDK</sequence>
<dbReference type="Proteomes" id="UP000593561">
    <property type="component" value="Unassembled WGS sequence"/>
</dbReference>
<name>A0A7J8SW06_GOSDV</name>
<evidence type="ECO:0000313" key="1">
    <source>
        <dbReference type="EMBL" id="MBA0630287.1"/>
    </source>
</evidence>
<proteinExistence type="predicted"/>
<keyword evidence="2" id="KW-1185">Reference proteome</keyword>
<dbReference type="EMBL" id="JABFAC010000012">
    <property type="protein sequence ID" value="MBA0630287.1"/>
    <property type="molecule type" value="Genomic_DNA"/>
</dbReference>
<evidence type="ECO:0000313" key="2">
    <source>
        <dbReference type="Proteomes" id="UP000593561"/>
    </source>
</evidence>
<gene>
    <name evidence="1" type="ORF">Godav_002402</name>
</gene>
<accession>A0A7J8SW06</accession>
<dbReference type="AlphaFoldDB" id="A0A7J8SW06"/>
<comment type="caution">
    <text evidence="1">The sequence shown here is derived from an EMBL/GenBank/DDBJ whole genome shotgun (WGS) entry which is preliminary data.</text>
</comment>
<protein>
    <submittedName>
        <fullName evidence="1">Uncharacterized protein</fullName>
    </submittedName>
</protein>
<reference evidence="1 2" key="1">
    <citation type="journal article" date="2019" name="Genome Biol. Evol.">
        <title>Insights into the evolution of the New World diploid cottons (Gossypium, subgenus Houzingenia) based on genome sequencing.</title>
        <authorList>
            <person name="Grover C.E."/>
            <person name="Arick M.A. 2nd"/>
            <person name="Thrash A."/>
            <person name="Conover J.L."/>
            <person name="Sanders W.S."/>
            <person name="Peterson D.G."/>
            <person name="Frelichowski J.E."/>
            <person name="Scheffler J.A."/>
            <person name="Scheffler B.E."/>
            <person name="Wendel J.F."/>
        </authorList>
    </citation>
    <scope>NUCLEOTIDE SEQUENCE [LARGE SCALE GENOMIC DNA]</scope>
    <source>
        <strain evidence="1">27</strain>
        <tissue evidence="1">Leaf</tissue>
    </source>
</reference>